<evidence type="ECO:0000313" key="2">
    <source>
        <dbReference type="EMBL" id="AYV79530.1"/>
    </source>
</evidence>
<name>A0A3G4ZXF5_9VIRU</name>
<keyword evidence="1" id="KW-0472">Membrane</keyword>
<gene>
    <name evidence="2" type="ORF">Faunusvirus20_13</name>
</gene>
<dbReference type="EMBL" id="MK072151">
    <property type="protein sequence ID" value="AYV79530.1"/>
    <property type="molecule type" value="Genomic_DNA"/>
</dbReference>
<keyword evidence="1" id="KW-1133">Transmembrane helix</keyword>
<protein>
    <submittedName>
        <fullName evidence="2">Uncharacterized protein</fullName>
    </submittedName>
</protein>
<reference evidence="2" key="1">
    <citation type="submission" date="2018-10" db="EMBL/GenBank/DDBJ databases">
        <title>Hidden diversity of soil giant viruses.</title>
        <authorList>
            <person name="Schulz F."/>
            <person name="Alteio L."/>
            <person name="Goudeau D."/>
            <person name="Ryan E.M."/>
            <person name="Malmstrom R.R."/>
            <person name="Blanchard J."/>
            <person name="Woyke T."/>
        </authorList>
    </citation>
    <scope>NUCLEOTIDE SEQUENCE</scope>
    <source>
        <strain evidence="2">FNV1</strain>
    </source>
</reference>
<organism evidence="2">
    <name type="scientific">Faunusvirus sp</name>
    <dbReference type="NCBI Taxonomy" id="2487766"/>
    <lineage>
        <taxon>Viruses</taxon>
        <taxon>Varidnaviria</taxon>
        <taxon>Bamfordvirae</taxon>
        <taxon>Nucleocytoviricota</taxon>
        <taxon>Megaviricetes</taxon>
        <taxon>Imitervirales</taxon>
        <taxon>Mimiviridae</taxon>
    </lineage>
</organism>
<accession>A0A3G4ZXF5</accession>
<proteinExistence type="predicted"/>
<evidence type="ECO:0000256" key="1">
    <source>
        <dbReference type="SAM" id="Phobius"/>
    </source>
</evidence>
<feature type="transmembrane region" description="Helical" evidence="1">
    <location>
        <begin position="20"/>
        <end position="40"/>
    </location>
</feature>
<feature type="transmembrane region" description="Helical" evidence="1">
    <location>
        <begin position="140"/>
        <end position="164"/>
    </location>
</feature>
<sequence>MTIHQEHLNRSRKDMNDYMAAIILSIPLLLFSIIGFAISYQEMHQNMRANDQINTVKATVANYTIYNSYCIDNDGRQYICYRGDVIIDNYCIFNKISADTYYDIHKYLTANYPINSNYTINYNAQTGVCGDKTDIGKYIFATWFTCALMIIFVIAELYMICMCIKNWRIGYRLQHVTPDKYNVQDDAAV</sequence>
<keyword evidence="1" id="KW-0812">Transmembrane</keyword>